<reference evidence="2" key="1">
    <citation type="journal article" date="2018" name="Nat. Microbiol.">
        <title>Leveraging single-cell genomics to expand the fungal tree of life.</title>
        <authorList>
            <person name="Ahrendt S.R."/>
            <person name="Quandt C.A."/>
            <person name="Ciobanu D."/>
            <person name="Clum A."/>
            <person name="Salamov A."/>
            <person name="Andreopoulos B."/>
            <person name="Cheng J.F."/>
            <person name="Woyke T."/>
            <person name="Pelin A."/>
            <person name="Henrissat B."/>
            <person name="Reynolds N.K."/>
            <person name="Benny G.L."/>
            <person name="Smith M.E."/>
            <person name="James T.Y."/>
            <person name="Grigoriev I.V."/>
        </authorList>
    </citation>
    <scope>NUCLEOTIDE SEQUENCE [LARGE SCALE GENOMIC DNA]</scope>
    <source>
        <strain evidence="2">CSF55</strain>
    </source>
</reference>
<dbReference type="InterPro" id="IPR014848">
    <property type="entry name" value="Rgp1"/>
</dbReference>
<protein>
    <submittedName>
        <fullName evidence="1">Uncharacterized protein</fullName>
    </submittedName>
</protein>
<dbReference type="EMBL" id="ML005543">
    <property type="protein sequence ID" value="RKP18159.1"/>
    <property type="molecule type" value="Genomic_DNA"/>
</dbReference>
<organism evidence="1 2">
    <name type="scientific">Rozella allomycis (strain CSF55)</name>
    <dbReference type="NCBI Taxonomy" id="988480"/>
    <lineage>
        <taxon>Eukaryota</taxon>
        <taxon>Fungi</taxon>
        <taxon>Fungi incertae sedis</taxon>
        <taxon>Cryptomycota</taxon>
        <taxon>Cryptomycota incertae sedis</taxon>
        <taxon>Rozella</taxon>
    </lineage>
</organism>
<sequence>INLISGEALLIGELNALNTVRNEFSYPFSPYLSSKEAIPLLLTTSTLLFTSVEWDDTYSISVVLKFPLPEFLPSSFVGKFFRIDYYLQIIILTGQMTRRKFTVPFRLINNSGNNKKSLSSEDQYFDLLHLHERLGKVNGNVTLRKIQNFDKEINICRMKYYTQTLDSDFDLEFMSLNTERNYELKNINDECIARITFNPKACVIGESLILSFTFIQVHIVKKVTYHGACCRLRSR</sequence>
<dbReference type="AlphaFoldDB" id="A0A4V1IZI3"/>
<dbReference type="Pfam" id="PF08737">
    <property type="entry name" value="Rgp1"/>
    <property type="match status" value="1"/>
</dbReference>
<evidence type="ECO:0000313" key="2">
    <source>
        <dbReference type="Proteomes" id="UP000281549"/>
    </source>
</evidence>
<evidence type="ECO:0000313" key="1">
    <source>
        <dbReference type="EMBL" id="RKP18159.1"/>
    </source>
</evidence>
<dbReference type="Proteomes" id="UP000281549">
    <property type="component" value="Unassembled WGS sequence"/>
</dbReference>
<feature type="non-terminal residue" evidence="1">
    <location>
        <position position="1"/>
    </location>
</feature>
<accession>A0A4V1IZI3</accession>
<gene>
    <name evidence="1" type="ORF">ROZALSC1DRAFT_30117</name>
</gene>
<name>A0A4V1IZI3_ROZAC</name>
<proteinExistence type="predicted"/>